<proteinExistence type="predicted"/>
<protein>
    <submittedName>
        <fullName evidence="1">Uncharacterized protein MANES_14G051100</fullName>
    </submittedName>
</protein>
<sequence>MYLSRSPGSGLWSRILQIDNFTNSKS</sequence>
<evidence type="ECO:0000313" key="1">
    <source>
        <dbReference type="EMBL" id="MBW96817.1"/>
    </source>
</evidence>
<organism evidence="1">
    <name type="scientific">Rhizophora mucronata</name>
    <name type="common">Asiatic mangrove</name>
    <dbReference type="NCBI Taxonomy" id="61149"/>
    <lineage>
        <taxon>Eukaryota</taxon>
        <taxon>Viridiplantae</taxon>
        <taxon>Streptophyta</taxon>
        <taxon>Embryophyta</taxon>
        <taxon>Tracheophyta</taxon>
        <taxon>Spermatophyta</taxon>
        <taxon>Magnoliopsida</taxon>
        <taxon>eudicotyledons</taxon>
        <taxon>Gunneridae</taxon>
        <taxon>Pentapetalae</taxon>
        <taxon>rosids</taxon>
        <taxon>fabids</taxon>
        <taxon>Malpighiales</taxon>
        <taxon>Rhizophoraceae</taxon>
        <taxon>Rhizophora</taxon>
    </lineage>
</organism>
<dbReference type="AlphaFoldDB" id="A0A2P2JTL8"/>
<accession>A0A2P2JTL8</accession>
<reference evidence="1" key="1">
    <citation type="submission" date="2018-02" db="EMBL/GenBank/DDBJ databases">
        <title>Rhizophora mucronata_Transcriptome.</title>
        <authorList>
            <person name="Meera S.P."/>
            <person name="Sreeshan A."/>
            <person name="Augustine A."/>
        </authorList>
    </citation>
    <scope>NUCLEOTIDE SEQUENCE</scope>
    <source>
        <tissue evidence="1">Leaf</tissue>
    </source>
</reference>
<dbReference type="EMBL" id="GGEC01016334">
    <property type="protein sequence ID" value="MBW96817.1"/>
    <property type="molecule type" value="Transcribed_RNA"/>
</dbReference>
<name>A0A2P2JTL8_RHIMU</name>